<proteinExistence type="predicted"/>
<evidence type="ECO:0000313" key="3">
    <source>
        <dbReference type="Proteomes" id="UP000053237"/>
    </source>
</evidence>
<protein>
    <recommendedName>
        <fullName evidence="4">Secreted protein</fullName>
    </recommendedName>
</protein>
<keyword evidence="3" id="KW-1185">Reference proteome</keyword>
<sequence>MYSFSFVVLLSNASAALPNKAFQHVDTRNYKVRVCVNGCEEGEHKALHQPFLEIRYILHSFLKVLHHLREQKGKCA</sequence>
<feature type="chain" id="PRO_5012972072" description="Secreted protein" evidence="1">
    <location>
        <begin position="16"/>
        <end position="76"/>
    </location>
</feature>
<feature type="signal peptide" evidence="1">
    <location>
        <begin position="1"/>
        <end position="15"/>
    </location>
</feature>
<dbReference type="EMBL" id="CAIX01000128">
    <property type="protein sequence ID" value="CCI46503.1"/>
    <property type="molecule type" value="Genomic_DNA"/>
</dbReference>
<name>A0A024GHZ6_9STRA</name>
<accession>A0A024GHZ6</accession>
<reference evidence="2 3" key="1">
    <citation type="submission" date="2012-05" db="EMBL/GenBank/DDBJ databases">
        <title>Recombination and specialization in a pathogen metapopulation.</title>
        <authorList>
            <person name="Gardiner A."/>
            <person name="Kemen E."/>
            <person name="Schultz-Larsen T."/>
            <person name="MacLean D."/>
            <person name="Van Oosterhout C."/>
            <person name="Jones J.D.G."/>
        </authorList>
    </citation>
    <scope>NUCLEOTIDE SEQUENCE [LARGE SCALE GENOMIC DNA]</scope>
    <source>
        <strain evidence="2 3">Ac Nc2</strain>
    </source>
</reference>
<organism evidence="2 3">
    <name type="scientific">Albugo candida</name>
    <dbReference type="NCBI Taxonomy" id="65357"/>
    <lineage>
        <taxon>Eukaryota</taxon>
        <taxon>Sar</taxon>
        <taxon>Stramenopiles</taxon>
        <taxon>Oomycota</taxon>
        <taxon>Peronosporomycetes</taxon>
        <taxon>Albuginales</taxon>
        <taxon>Albuginaceae</taxon>
        <taxon>Albugo</taxon>
    </lineage>
</organism>
<evidence type="ECO:0008006" key="4">
    <source>
        <dbReference type="Google" id="ProtNLM"/>
    </source>
</evidence>
<comment type="caution">
    <text evidence="2">The sequence shown here is derived from an EMBL/GenBank/DDBJ whole genome shotgun (WGS) entry which is preliminary data.</text>
</comment>
<evidence type="ECO:0000256" key="1">
    <source>
        <dbReference type="SAM" id="SignalP"/>
    </source>
</evidence>
<keyword evidence="1" id="KW-0732">Signal</keyword>
<evidence type="ECO:0000313" key="2">
    <source>
        <dbReference type="EMBL" id="CCI46503.1"/>
    </source>
</evidence>
<gene>
    <name evidence="2" type="ORF">BN9_074320</name>
</gene>
<dbReference type="Proteomes" id="UP000053237">
    <property type="component" value="Unassembled WGS sequence"/>
</dbReference>
<dbReference type="AlphaFoldDB" id="A0A024GHZ6"/>
<dbReference type="InParanoid" id="A0A024GHZ6"/>